<reference evidence="2 3" key="1">
    <citation type="submission" date="2019-07" db="EMBL/GenBank/DDBJ databases">
        <title>Genomic analysis of Lentibacillus sp. NKC851-2.</title>
        <authorList>
            <person name="Oh Y.J."/>
        </authorList>
    </citation>
    <scope>NUCLEOTIDE SEQUENCE [LARGE SCALE GENOMIC DNA]</scope>
    <source>
        <strain evidence="2 3">NKC851-2</strain>
    </source>
</reference>
<keyword evidence="3" id="KW-1185">Reference proteome</keyword>
<comment type="caution">
    <text evidence="2">The sequence shown here is derived from an EMBL/GenBank/DDBJ whole genome shotgun (WGS) entry which is preliminary data.</text>
</comment>
<evidence type="ECO:0000313" key="3">
    <source>
        <dbReference type="Proteomes" id="UP000319280"/>
    </source>
</evidence>
<feature type="transmembrane region" description="Helical" evidence="1">
    <location>
        <begin position="81"/>
        <end position="102"/>
    </location>
</feature>
<proteinExistence type="predicted"/>
<gene>
    <name evidence="2" type="ORF">FH966_10890</name>
</gene>
<dbReference type="EMBL" id="VJMZ01000001">
    <property type="protein sequence ID" value="TRM12148.1"/>
    <property type="molecule type" value="Genomic_DNA"/>
</dbReference>
<accession>A0A549YJU4</accession>
<keyword evidence="1" id="KW-1133">Transmembrane helix</keyword>
<dbReference type="Proteomes" id="UP000319280">
    <property type="component" value="Unassembled WGS sequence"/>
</dbReference>
<evidence type="ECO:0000313" key="2">
    <source>
        <dbReference type="EMBL" id="TRM12148.1"/>
    </source>
</evidence>
<name>A0A549YJU4_9BACI</name>
<dbReference type="AlphaFoldDB" id="A0A549YJU4"/>
<feature type="transmembrane region" description="Helical" evidence="1">
    <location>
        <begin position="52"/>
        <end position="69"/>
    </location>
</feature>
<evidence type="ECO:0000256" key="1">
    <source>
        <dbReference type="SAM" id="Phobius"/>
    </source>
</evidence>
<keyword evidence="1" id="KW-0812">Transmembrane</keyword>
<dbReference type="RefSeq" id="WP_142791133.1">
    <property type="nucleotide sequence ID" value="NZ_VJMZ01000001.1"/>
</dbReference>
<keyword evidence="1" id="KW-0472">Membrane</keyword>
<organism evidence="2 3">
    <name type="scientific">Lentibacillus cibarius</name>
    <dbReference type="NCBI Taxonomy" id="2583219"/>
    <lineage>
        <taxon>Bacteria</taxon>
        <taxon>Bacillati</taxon>
        <taxon>Bacillota</taxon>
        <taxon>Bacilli</taxon>
        <taxon>Bacillales</taxon>
        <taxon>Bacillaceae</taxon>
        <taxon>Lentibacillus</taxon>
    </lineage>
</organism>
<protein>
    <submittedName>
        <fullName evidence="2">Uncharacterized protein</fullName>
    </submittedName>
</protein>
<sequence length="103" mass="12223">MNTEIYGRLIRKNNEINYFKVTVIGRDCRTKLCRYRNRIVEVAGGDEAMKRLLTVALSVVLFTTVYSWISYMPMSQREPNVYYFGFLKRLFLSLFMLAPFIFL</sequence>